<proteinExistence type="inferred from homology"/>
<evidence type="ECO:0000259" key="3">
    <source>
        <dbReference type="Pfam" id="PF25917"/>
    </source>
</evidence>
<dbReference type="Pfam" id="PF25876">
    <property type="entry name" value="HH_MFP_RND"/>
    <property type="match status" value="1"/>
</dbReference>
<name>A0A2A2EUX9_9GAMM</name>
<dbReference type="PANTHER" id="PTHR30386">
    <property type="entry name" value="MEMBRANE FUSION SUBUNIT OF EMRAB-TOLC MULTIDRUG EFFLUX PUMP"/>
    <property type="match status" value="1"/>
</dbReference>
<dbReference type="SUPFAM" id="SSF111369">
    <property type="entry name" value="HlyD-like secretion proteins"/>
    <property type="match status" value="3"/>
</dbReference>
<dbReference type="InterPro" id="IPR050739">
    <property type="entry name" value="MFP"/>
</dbReference>
<dbReference type="Gene3D" id="1.10.287.470">
    <property type="entry name" value="Helix hairpin bin"/>
    <property type="match status" value="1"/>
</dbReference>
<dbReference type="EMBL" id="NSKB01000004">
    <property type="protein sequence ID" value="PAU76946.1"/>
    <property type="molecule type" value="Genomic_DNA"/>
</dbReference>
<keyword evidence="6" id="KW-1185">Reference proteome</keyword>
<dbReference type="OrthoDB" id="8958519at2"/>
<evidence type="ECO:0000259" key="4">
    <source>
        <dbReference type="Pfam" id="PF25954"/>
    </source>
</evidence>
<reference evidence="5 6" key="1">
    <citation type="submission" date="2017-08" db="EMBL/GenBank/DDBJ databases">
        <title>Halomonas alkalisoli sp. nov., isolated from saline alkaline soil.</title>
        <authorList>
            <person name="Wang D."/>
            <person name="Zhang G."/>
        </authorList>
    </citation>
    <scope>NUCLEOTIDE SEQUENCE [LARGE SCALE GENOMIC DNA]</scope>
    <source>
        <strain evidence="5 6">WRN001</strain>
    </source>
</reference>
<dbReference type="Pfam" id="PF25917">
    <property type="entry name" value="BSH_RND"/>
    <property type="match status" value="1"/>
</dbReference>
<sequence>MLVLVAWYVVTDRLAPYSSRGAVSGYLAQLTPRVAGQVTEVFVQDGEVVEAGRPLFRLDTRPFELAVRRAEADLAQAMQATEASAASIMASQAVVTQARVELENVRASTNRILSLARRDLVAQVDADNARAELRSAQAGVARAEADLESAMLALGERGLDNPEVLAAQVRLEQAQLDLELATVTAPTRGAVTNLQLAVGTYVSPGTPAITFFDARGAWITADLRENQLGNVTPGDRVAILFDAVPGRVFEGRVQSIAWGIDPGRPTTGGLMQNQPANEWFEPARRMPVHIELEGGLEAWPRAVRAGGKVSVVVFAQGRDNPVAWLSSALLRLRAWLSYLY</sequence>
<feature type="domain" description="Multidrug resistance protein MdtA-like alpha-helical hairpin" evidence="2">
    <location>
        <begin position="91"/>
        <end position="154"/>
    </location>
</feature>
<dbReference type="InterPro" id="IPR058792">
    <property type="entry name" value="Beta-barrel_RND_2"/>
</dbReference>
<dbReference type="Gene3D" id="2.40.30.170">
    <property type="match status" value="1"/>
</dbReference>
<dbReference type="Pfam" id="PF25954">
    <property type="entry name" value="Beta-barrel_RND_2"/>
    <property type="match status" value="1"/>
</dbReference>
<dbReference type="PRINTS" id="PR01490">
    <property type="entry name" value="RTXTOXIND"/>
</dbReference>
<dbReference type="Proteomes" id="UP000217771">
    <property type="component" value="Unassembled WGS sequence"/>
</dbReference>
<feature type="domain" description="Multidrug resistance protein MdtA-like barrel-sandwich hybrid" evidence="3">
    <location>
        <begin position="28"/>
        <end position="208"/>
    </location>
</feature>
<evidence type="ECO:0000313" key="6">
    <source>
        <dbReference type="Proteomes" id="UP000217771"/>
    </source>
</evidence>
<dbReference type="InterPro" id="IPR058625">
    <property type="entry name" value="MdtA-like_BSH"/>
</dbReference>
<feature type="domain" description="CusB-like beta-barrel" evidence="4">
    <location>
        <begin position="218"/>
        <end position="260"/>
    </location>
</feature>
<organism evidence="5 6">
    <name type="scientific">Halomonas salipaludis</name>
    <dbReference type="NCBI Taxonomy" id="2032625"/>
    <lineage>
        <taxon>Bacteria</taxon>
        <taxon>Pseudomonadati</taxon>
        <taxon>Pseudomonadota</taxon>
        <taxon>Gammaproteobacteria</taxon>
        <taxon>Oceanospirillales</taxon>
        <taxon>Halomonadaceae</taxon>
        <taxon>Halomonas</taxon>
    </lineage>
</organism>
<evidence type="ECO:0000313" key="5">
    <source>
        <dbReference type="EMBL" id="PAU76946.1"/>
    </source>
</evidence>
<dbReference type="Gene3D" id="2.40.50.100">
    <property type="match status" value="1"/>
</dbReference>
<comment type="similarity">
    <text evidence="1">Belongs to the membrane fusion protein (MFP) (TC 8.A.1) family.</text>
</comment>
<comment type="caution">
    <text evidence="5">The sequence shown here is derived from an EMBL/GenBank/DDBJ whole genome shotgun (WGS) entry which is preliminary data.</text>
</comment>
<dbReference type="InterPro" id="IPR058624">
    <property type="entry name" value="MdtA-like_HH"/>
</dbReference>
<evidence type="ECO:0000259" key="2">
    <source>
        <dbReference type="Pfam" id="PF25876"/>
    </source>
</evidence>
<dbReference type="AlphaFoldDB" id="A0A2A2EUX9"/>
<accession>A0A2A2EUX9</accession>
<protein>
    <submittedName>
        <fullName evidence="5">Multidrug transporter</fullName>
    </submittedName>
</protein>
<evidence type="ECO:0000256" key="1">
    <source>
        <dbReference type="ARBA" id="ARBA00009477"/>
    </source>
</evidence>
<gene>
    <name evidence="5" type="ORF">CK498_12435</name>
</gene>